<sequence length="131" mass="14921">MKIGEIADITGCSVQTIRFYERKGLLAQPKRTEGNYRIYSKETLEQLIFIKQCRAHDMSIQEISYLLESRETPEQSCDSVNAIINEHIEQISAKIEELNALKASLNKMANSCSANRKIKDCGILSNLKKRL</sequence>
<feature type="domain" description="HTH merR-type" evidence="3">
    <location>
        <begin position="1"/>
        <end position="69"/>
    </location>
</feature>
<dbReference type="InterPro" id="IPR009061">
    <property type="entry name" value="DNA-bd_dom_put_sf"/>
</dbReference>
<evidence type="ECO:0000256" key="1">
    <source>
        <dbReference type="ARBA" id="ARBA00023125"/>
    </source>
</evidence>
<evidence type="ECO:0000313" key="5">
    <source>
        <dbReference type="Proteomes" id="UP000019276"/>
    </source>
</evidence>
<keyword evidence="1" id="KW-0238">DNA-binding</keyword>
<keyword evidence="5" id="KW-1185">Reference proteome</keyword>
<dbReference type="PROSITE" id="PS00552">
    <property type="entry name" value="HTH_MERR_1"/>
    <property type="match status" value="1"/>
</dbReference>
<evidence type="ECO:0000259" key="3">
    <source>
        <dbReference type="PROSITE" id="PS50937"/>
    </source>
</evidence>
<dbReference type="EMBL" id="ARZY01000010">
    <property type="protein sequence ID" value="EWH10587.1"/>
    <property type="molecule type" value="Genomic_DNA"/>
</dbReference>
<dbReference type="GO" id="GO:0003700">
    <property type="term" value="F:DNA-binding transcription factor activity"/>
    <property type="evidence" value="ECO:0007669"/>
    <property type="project" value="InterPro"/>
</dbReference>
<dbReference type="SUPFAM" id="SSF46955">
    <property type="entry name" value="Putative DNA-binding domain"/>
    <property type="match status" value="1"/>
</dbReference>
<dbReference type="SMART" id="SM00422">
    <property type="entry name" value="HTH_MERR"/>
    <property type="match status" value="1"/>
</dbReference>
<evidence type="ECO:0000313" key="4">
    <source>
        <dbReference type="EMBL" id="EWH10587.1"/>
    </source>
</evidence>
<dbReference type="AlphaFoldDB" id="W7QNR4"/>
<dbReference type="PRINTS" id="PR00040">
    <property type="entry name" value="HTHMERR"/>
</dbReference>
<dbReference type="Gene3D" id="1.10.1660.10">
    <property type="match status" value="1"/>
</dbReference>
<dbReference type="STRING" id="1328313.DS2_07138"/>
<evidence type="ECO:0000256" key="2">
    <source>
        <dbReference type="SAM" id="Coils"/>
    </source>
</evidence>
<dbReference type="PANTHER" id="PTHR30204">
    <property type="entry name" value="REDOX-CYCLING DRUG-SENSING TRANSCRIPTIONAL ACTIVATOR SOXR"/>
    <property type="match status" value="1"/>
</dbReference>
<name>W7QNR4_9ALTE</name>
<reference evidence="4 5" key="1">
    <citation type="journal article" date="2014" name="Genome Announc.">
        <title>Draft Genome Sequence of the Agar-Degrading Bacterium Catenovulum sp. Strain DS-2, Isolated from Intestines of Haliotis diversicolor.</title>
        <authorList>
            <person name="Shan D."/>
            <person name="Li X."/>
            <person name="Gu Z."/>
            <person name="Wei G."/>
            <person name="Gao Z."/>
            <person name="Shao Z."/>
        </authorList>
    </citation>
    <scope>NUCLEOTIDE SEQUENCE [LARGE SCALE GENOMIC DNA]</scope>
    <source>
        <strain evidence="4 5">DS-2</strain>
    </source>
</reference>
<accession>W7QNR4</accession>
<gene>
    <name evidence="4" type="ORF">DS2_07138</name>
</gene>
<dbReference type="CDD" id="cd04784">
    <property type="entry name" value="HTH_CadR-PbrR"/>
    <property type="match status" value="1"/>
</dbReference>
<dbReference type="GO" id="GO:0046872">
    <property type="term" value="F:metal ion binding"/>
    <property type="evidence" value="ECO:0007669"/>
    <property type="project" value="InterPro"/>
</dbReference>
<dbReference type="NCBIfam" id="TIGR02047">
    <property type="entry name" value="CadR-PbrR"/>
    <property type="match status" value="1"/>
</dbReference>
<dbReference type="GO" id="GO:0003677">
    <property type="term" value="F:DNA binding"/>
    <property type="evidence" value="ECO:0007669"/>
    <property type="project" value="UniProtKB-KW"/>
</dbReference>
<keyword evidence="2" id="KW-0175">Coiled coil</keyword>
<dbReference type="Proteomes" id="UP000019276">
    <property type="component" value="Unassembled WGS sequence"/>
</dbReference>
<dbReference type="InterPro" id="IPR011791">
    <property type="entry name" value="CadR-PbrR"/>
</dbReference>
<dbReference type="RefSeq" id="WP_035014013.1">
    <property type="nucleotide sequence ID" value="NZ_ARZY01000010.1"/>
</dbReference>
<comment type="caution">
    <text evidence="4">The sequence shown here is derived from an EMBL/GenBank/DDBJ whole genome shotgun (WGS) entry which is preliminary data.</text>
</comment>
<dbReference type="PROSITE" id="PS50937">
    <property type="entry name" value="HTH_MERR_2"/>
    <property type="match status" value="1"/>
</dbReference>
<dbReference type="Pfam" id="PF13411">
    <property type="entry name" value="MerR_1"/>
    <property type="match status" value="1"/>
</dbReference>
<dbReference type="GO" id="GO:0045893">
    <property type="term" value="P:positive regulation of DNA-templated transcription"/>
    <property type="evidence" value="ECO:0007669"/>
    <property type="project" value="InterPro"/>
</dbReference>
<proteinExistence type="predicted"/>
<feature type="coiled-coil region" evidence="2">
    <location>
        <begin position="81"/>
        <end position="108"/>
    </location>
</feature>
<organism evidence="4 5">
    <name type="scientific">Catenovulum agarivorans DS-2</name>
    <dbReference type="NCBI Taxonomy" id="1328313"/>
    <lineage>
        <taxon>Bacteria</taxon>
        <taxon>Pseudomonadati</taxon>
        <taxon>Pseudomonadota</taxon>
        <taxon>Gammaproteobacteria</taxon>
        <taxon>Alteromonadales</taxon>
        <taxon>Alteromonadaceae</taxon>
        <taxon>Catenovulum</taxon>
    </lineage>
</organism>
<dbReference type="PANTHER" id="PTHR30204:SF92">
    <property type="entry name" value="HTH-TYPE TRANSCRIPTIONAL REGULATOR ZNTR"/>
    <property type="match status" value="1"/>
</dbReference>
<dbReference type="OrthoDB" id="9808480at2"/>
<dbReference type="InterPro" id="IPR047057">
    <property type="entry name" value="MerR_fam"/>
</dbReference>
<protein>
    <submittedName>
        <fullName evidence="4">MerR family transcriptional regulator</fullName>
    </submittedName>
</protein>
<dbReference type="InterPro" id="IPR000551">
    <property type="entry name" value="MerR-type_HTH_dom"/>
</dbReference>
<dbReference type="eggNOG" id="COG0789">
    <property type="taxonomic scope" value="Bacteria"/>
</dbReference>